<feature type="non-terminal residue" evidence="2">
    <location>
        <position position="1"/>
    </location>
</feature>
<dbReference type="VEuPathDB" id="PlasmoDB:PGSY75_0041000"/>
<protein>
    <submittedName>
        <fullName evidence="2">Putative EMP1-like protein</fullName>
    </submittedName>
</protein>
<evidence type="ECO:0000259" key="1">
    <source>
        <dbReference type="Pfam" id="PF05424"/>
    </source>
</evidence>
<evidence type="ECO:0000313" key="2">
    <source>
        <dbReference type="EMBL" id="KYN92967.1"/>
    </source>
</evidence>
<organism evidence="2 3">
    <name type="scientific">Plasmodium gaboni</name>
    <dbReference type="NCBI Taxonomy" id="647221"/>
    <lineage>
        <taxon>Eukaryota</taxon>
        <taxon>Sar</taxon>
        <taxon>Alveolata</taxon>
        <taxon>Apicomplexa</taxon>
        <taxon>Aconoidasida</taxon>
        <taxon>Haemosporida</taxon>
        <taxon>Plasmodiidae</taxon>
        <taxon>Plasmodium</taxon>
        <taxon>Plasmodium (Laverania)</taxon>
    </lineage>
</organism>
<reference evidence="2 3" key="1">
    <citation type="journal article" date="2016" name="Nat. Commun.">
        <title>Genomes of cryptic chimpanzee Plasmodium species reveal key evolutionary events leading to human malaria.</title>
        <authorList>
            <person name="Sundararaman S.A."/>
            <person name="Plenderleith L.J."/>
            <person name="Liu W."/>
            <person name="Loy D.E."/>
            <person name="Learn G.H."/>
            <person name="Li Y."/>
            <person name="Shaw K.S."/>
            <person name="Ayouba A."/>
            <person name="Peeters M."/>
            <person name="Speede S."/>
            <person name="Shaw G.M."/>
            <person name="Bushman F.D."/>
            <person name="Brisson D."/>
            <person name="Rayner J.C."/>
            <person name="Sharp P.M."/>
            <person name="Hahn B.H."/>
        </authorList>
    </citation>
    <scope>NUCLEOTIDE SEQUENCE [LARGE SCALE GENOMIC DNA]</scope>
    <source>
        <strain evidence="2 3">SY75</strain>
    </source>
</reference>
<dbReference type="InterPro" id="IPR042202">
    <property type="entry name" value="Duffy-ag-bd_sf"/>
</dbReference>
<dbReference type="Proteomes" id="UP000076004">
    <property type="component" value="Unassembled WGS sequence"/>
</dbReference>
<feature type="non-terminal residue" evidence="2">
    <location>
        <position position="160"/>
    </location>
</feature>
<feature type="domain" description="Duffy-antigen binding" evidence="1">
    <location>
        <begin position="11"/>
        <end position="151"/>
    </location>
</feature>
<dbReference type="InterPro" id="IPR008602">
    <property type="entry name" value="Duffy-antigen-binding"/>
</dbReference>
<gene>
    <name evidence="2" type="ORF">PGSY75_0041000</name>
</gene>
<dbReference type="GO" id="GO:0016020">
    <property type="term" value="C:membrane"/>
    <property type="evidence" value="ECO:0007669"/>
    <property type="project" value="InterPro"/>
</dbReference>
<dbReference type="RefSeq" id="XP_018638691.1">
    <property type="nucleotide sequence ID" value="XM_018783527.1"/>
</dbReference>
<dbReference type="KEGG" id="pgab:PGSY75_0041000"/>
<sequence length="160" mass="18574">MDGRSCASDINKISDKNKLLNEWIIAAKLEGKKLKYQHNGDTNKLKKALGYSYADYGDLIKGTSIWGNTNTENVETNLQNLFKTIFQNHIKENTKTSGSNKDGNDLKLLREAWWNTNKKYIWGALHYGATEQINRPVFEQPNTDYIPQFLRFAQEWIEHF</sequence>
<name>A0A151L276_9APIC</name>
<accession>A0A151L276</accession>
<proteinExistence type="predicted"/>
<dbReference type="AlphaFoldDB" id="A0A151L276"/>
<dbReference type="Gene3D" id="1.20.1310.20">
    <property type="entry name" value="Duffy-antigen binding domain"/>
    <property type="match status" value="1"/>
</dbReference>
<dbReference type="EMBL" id="LVLB01000408">
    <property type="protein sequence ID" value="KYN92967.1"/>
    <property type="molecule type" value="Genomic_DNA"/>
</dbReference>
<comment type="caution">
    <text evidence="2">The sequence shown here is derived from an EMBL/GenBank/DDBJ whole genome shotgun (WGS) entry which is preliminary data.</text>
</comment>
<dbReference type="Pfam" id="PF05424">
    <property type="entry name" value="Duffy_binding"/>
    <property type="match status" value="1"/>
</dbReference>
<evidence type="ECO:0000313" key="3">
    <source>
        <dbReference type="Proteomes" id="UP000076004"/>
    </source>
</evidence>
<dbReference type="SUPFAM" id="SSF140924">
    <property type="entry name" value="Duffy binding domain-like"/>
    <property type="match status" value="1"/>
</dbReference>
<dbReference type="GO" id="GO:0046789">
    <property type="term" value="F:host cell surface receptor binding"/>
    <property type="evidence" value="ECO:0007669"/>
    <property type="project" value="InterPro"/>
</dbReference>
<dbReference type="GeneID" id="29774139"/>